<dbReference type="EMBL" id="KZ559509">
    <property type="protein sequence ID" value="PLN84691.1"/>
    <property type="molecule type" value="Genomic_DNA"/>
</dbReference>
<gene>
    <name evidence="9" type="ORF">BDW42DRAFT_191305</name>
</gene>
<dbReference type="Proteomes" id="UP000235023">
    <property type="component" value="Unassembled WGS sequence"/>
</dbReference>
<evidence type="ECO:0000259" key="8">
    <source>
        <dbReference type="Pfam" id="PF13813"/>
    </source>
</evidence>
<evidence type="ECO:0000313" key="10">
    <source>
        <dbReference type="Proteomes" id="UP000235023"/>
    </source>
</evidence>
<keyword evidence="6 7" id="KW-0472">Membrane</keyword>
<feature type="domain" description="Wax synthase" evidence="8">
    <location>
        <begin position="96"/>
        <end position="186"/>
    </location>
</feature>
<evidence type="ECO:0000313" key="9">
    <source>
        <dbReference type="EMBL" id="PLN84691.1"/>
    </source>
</evidence>
<proteinExistence type="inferred from homology"/>
<evidence type="ECO:0000256" key="3">
    <source>
        <dbReference type="ARBA" id="ARBA00022679"/>
    </source>
</evidence>
<dbReference type="GO" id="GO:0008374">
    <property type="term" value="F:O-acyltransferase activity"/>
    <property type="evidence" value="ECO:0007669"/>
    <property type="project" value="InterPro"/>
</dbReference>
<feature type="transmembrane region" description="Helical" evidence="7">
    <location>
        <begin position="64"/>
        <end position="90"/>
    </location>
</feature>
<protein>
    <submittedName>
        <fullName evidence="9">Membrane bound O-acyl transferase family-domain-containing protein</fullName>
    </submittedName>
</protein>
<keyword evidence="5 7" id="KW-1133">Transmembrane helix</keyword>
<dbReference type="PANTHER" id="PTHR31595:SF27">
    <property type="entry name" value="WAX SYNTHASE DOMAIN-CONTAINING PROTEIN-RELATED"/>
    <property type="match status" value="1"/>
</dbReference>
<dbReference type="OrthoDB" id="1077582at2759"/>
<evidence type="ECO:0000256" key="6">
    <source>
        <dbReference type="ARBA" id="ARBA00023136"/>
    </source>
</evidence>
<keyword evidence="10" id="KW-1185">Reference proteome</keyword>
<organism evidence="9 10">
    <name type="scientific">Aspergillus taichungensis</name>
    <dbReference type="NCBI Taxonomy" id="482145"/>
    <lineage>
        <taxon>Eukaryota</taxon>
        <taxon>Fungi</taxon>
        <taxon>Dikarya</taxon>
        <taxon>Ascomycota</taxon>
        <taxon>Pezizomycotina</taxon>
        <taxon>Eurotiomycetes</taxon>
        <taxon>Eurotiomycetidae</taxon>
        <taxon>Eurotiales</taxon>
        <taxon>Aspergillaceae</taxon>
        <taxon>Aspergillus</taxon>
        <taxon>Aspergillus subgen. Circumdati</taxon>
    </lineage>
</organism>
<dbReference type="Pfam" id="PF13813">
    <property type="entry name" value="MBOAT_2"/>
    <property type="match status" value="1"/>
</dbReference>
<dbReference type="AlphaFoldDB" id="A0A2J5I4E7"/>
<dbReference type="PANTHER" id="PTHR31595">
    <property type="entry name" value="LONG-CHAIN-ALCOHOL O-FATTY-ACYLTRANSFERASE 3-RELATED"/>
    <property type="match status" value="1"/>
</dbReference>
<evidence type="ECO:0000256" key="5">
    <source>
        <dbReference type="ARBA" id="ARBA00022989"/>
    </source>
</evidence>
<feature type="transmembrane region" description="Helical" evidence="7">
    <location>
        <begin position="183"/>
        <end position="202"/>
    </location>
</feature>
<evidence type="ECO:0000256" key="7">
    <source>
        <dbReference type="SAM" id="Phobius"/>
    </source>
</evidence>
<dbReference type="GO" id="GO:0016020">
    <property type="term" value="C:membrane"/>
    <property type="evidence" value="ECO:0007669"/>
    <property type="project" value="UniProtKB-SubCell"/>
</dbReference>
<comment type="similarity">
    <text evidence="2">Belongs to the wax synthase family.</text>
</comment>
<evidence type="ECO:0000256" key="4">
    <source>
        <dbReference type="ARBA" id="ARBA00022692"/>
    </source>
</evidence>
<comment type="subcellular location">
    <subcellularLocation>
        <location evidence="1">Membrane</location>
        <topology evidence="1">Multi-pass membrane protein</topology>
    </subcellularLocation>
</comment>
<dbReference type="InterPro" id="IPR032805">
    <property type="entry name" value="Wax_synthase_dom"/>
</dbReference>
<name>A0A2J5I4E7_9EURO</name>
<sequence length="271" mass="31076">MTRELFLLHQTASILSESIIQEVIWRAFRHCFDAHWQEHFARNAEFLFLGASLTQLGARVAATLLFWAGTYCLLDAAYLFVSVLSVAFGFTQPHEWPPLFGSLTDAYSVRRFWGKFWHQLLRHPVIFFSKAATSAITRILPTSISRHQRTISLFLIFMASGLTHSLTDIQYRRYGLTDTFPVLRFFAASFLAFVLETAWIRVYRAGRSKAGKGFNRFYDGVDSLPGRVVPRLSVERMVGYMWVAAWICSLTPSLVYPPLRVLEHKASLLLQ</sequence>
<keyword evidence="3 9" id="KW-0808">Transferase</keyword>
<evidence type="ECO:0000256" key="1">
    <source>
        <dbReference type="ARBA" id="ARBA00004141"/>
    </source>
</evidence>
<evidence type="ECO:0000256" key="2">
    <source>
        <dbReference type="ARBA" id="ARBA00007282"/>
    </source>
</evidence>
<reference evidence="10" key="1">
    <citation type="submission" date="2017-12" db="EMBL/GenBank/DDBJ databases">
        <authorList>
            <consortium name="DOE Joint Genome Institute"/>
            <person name="Mondo S.J."/>
            <person name="Kjaerbolling I."/>
            <person name="Vesth T.C."/>
            <person name="Frisvad J.C."/>
            <person name="Nybo J.L."/>
            <person name="Theobald S."/>
            <person name="Kuo A."/>
            <person name="Bowyer P."/>
            <person name="Matsuda Y."/>
            <person name="Lyhne E.K."/>
            <person name="Kogle M.E."/>
            <person name="Clum A."/>
            <person name="Lipzen A."/>
            <person name="Salamov A."/>
            <person name="Ngan C.Y."/>
            <person name="Daum C."/>
            <person name="Chiniquy J."/>
            <person name="Barry K."/>
            <person name="LaButti K."/>
            <person name="Haridas S."/>
            <person name="Simmons B.A."/>
            <person name="Magnuson J.K."/>
            <person name="Mortensen U.H."/>
            <person name="Larsen T.O."/>
            <person name="Grigoriev I.V."/>
            <person name="Baker S.E."/>
            <person name="Andersen M.R."/>
            <person name="Nordberg H.P."/>
            <person name="Cantor M.N."/>
            <person name="Hua S.X."/>
        </authorList>
    </citation>
    <scope>NUCLEOTIDE SEQUENCE [LARGE SCALE GENOMIC DNA]</scope>
    <source>
        <strain evidence="10">IBT 19404</strain>
    </source>
</reference>
<feature type="transmembrane region" description="Helical" evidence="7">
    <location>
        <begin position="237"/>
        <end position="256"/>
    </location>
</feature>
<dbReference type="GO" id="GO:0006629">
    <property type="term" value="P:lipid metabolic process"/>
    <property type="evidence" value="ECO:0007669"/>
    <property type="project" value="InterPro"/>
</dbReference>
<accession>A0A2J5I4E7</accession>
<keyword evidence="4 7" id="KW-0812">Transmembrane</keyword>
<dbReference type="InterPro" id="IPR044851">
    <property type="entry name" value="Wax_synthase"/>
</dbReference>